<evidence type="ECO:0000259" key="1">
    <source>
        <dbReference type="PROSITE" id="PS50234"/>
    </source>
</evidence>
<dbReference type="Proteomes" id="UP001412239">
    <property type="component" value="Unassembled WGS sequence"/>
</dbReference>
<name>A0A292PVB6_9PEZI</name>
<proteinExistence type="predicted"/>
<evidence type="ECO:0000313" key="2">
    <source>
        <dbReference type="EMBL" id="CUS10433.1"/>
    </source>
</evidence>
<accession>A0A292PVB6</accession>
<dbReference type="EMBL" id="LN891048">
    <property type="protein sequence ID" value="CUS10433.1"/>
    <property type="molecule type" value="Genomic_DNA"/>
</dbReference>
<sequence>MDLSLREYGYPNLTVPITVNIGTLTTSASRTPMAPMAQFGAFISAYLSGPKASEAGAALEATLSAEPFSTYSRHLISQVIQEVADESAASLASELLSKIQTKLGIQPDTEVKNDLSNFVQESLGAFYKAGDERVNRVIQEAMEKGDELVEKYRIEQELVPKFAQIGLYDLVVLCDDSGSMASEKRIQGLKDAVLRFHEIATAVNSEGSLTLRCFDNPNLTGLDNITSRETLSQKLDEIQFNTGLSVPTPLMEKILKPLAYKAQNRQLESPTIIVVITDGGAAPEEATTLANNIEVFKASLRENHYTGPAVSIIICRVGTDPAADTFLGQLEQNVSIQDTLICCKDDLSARMVRYGDDGGRYTGELAKLLTDALSLQSK</sequence>
<dbReference type="Gene3D" id="3.40.50.410">
    <property type="entry name" value="von Willebrand factor, type A domain"/>
    <property type="match status" value="1"/>
</dbReference>
<evidence type="ECO:0000313" key="3">
    <source>
        <dbReference type="Proteomes" id="UP001412239"/>
    </source>
</evidence>
<dbReference type="InterPro" id="IPR036465">
    <property type="entry name" value="vWFA_dom_sf"/>
</dbReference>
<dbReference type="PANTHER" id="PTHR34706">
    <property type="entry name" value="SLR1338 PROTEIN"/>
    <property type="match status" value="1"/>
</dbReference>
<dbReference type="AlphaFoldDB" id="A0A292PVB6"/>
<dbReference type="SUPFAM" id="SSF53300">
    <property type="entry name" value="vWA-like"/>
    <property type="match status" value="1"/>
</dbReference>
<dbReference type="CDD" id="cd00198">
    <property type="entry name" value="vWFA"/>
    <property type="match status" value="1"/>
</dbReference>
<organism evidence="2 3">
    <name type="scientific">Tuber aestivum</name>
    <name type="common">summer truffle</name>
    <dbReference type="NCBI Taxonomy" id="59557"/>
    <lineage>
        <taxon>Eukaryota</taxon>
        <taxon>Fungi</taxon>
        <taxon>Dikarya</taxon>
        <taxon>Ascomycota</taxon>
        <taxon>Pezizomycotina</taxon>
        <taxon>Pezizomycetes</taxon>
        <taxon>Pezizales</taxon>
        <taxon>Tuberaceae</taxon>
        <taxon>Tuber</taxon>
    </lineage>
</organism>
<dbReference type="PROSITE" id="PS50234">
    <property type="entry name" value="VWFA"/>
    <property type="match status" value="1"/>
</dbReference>
<dbReference type="PANTHER" id="PTHR34706:SF3">
    <property type="entry name" value="ANKYRIN REPEAT PROTEIN (AFU_ORTHOLOGUE AFUA_7G06200)"/>
    <property type="match status" value="1"/>
</dbReference>
<feature type="domain" description="VWFA" evidence="1">
    <location>
        <begin position="169"/>
        <end position="373"/>
    </location>
</feature>
<dbReference type="InterPro" id="IPR002035">
    <property type="entry name" value="VWF_A"/>
</dbReference>
<reference evidence="2" key="1">
    <citation type="submission" date="2015-10" db="EMBL/GenBank/DDBJ databases">
        <authorList>
            <person name="Regsiter A."/>
            <person name="william w."/>
        </authorList>
    </citation>
    <scope>NUCLEOTIDE SEQUENCE</scope>
    <source>
        <strain evidence="2">Montdore</strain>
    </source>
</reference>
<keyword evidence="3" id="KW-1185">Reference proteome</keyword>
<protein>
    <recommendedName>
        <fullName evidence="1">VWFA domain-containing protein</fullName>
    </recommendedName>
</protein>
<gene>
    <name evidence="2" type="ORF">GSTUAT00005514001</name>
</gene>